<organism evidence="1 2">
    <name type="scientific">Hibiscus sabdariffa</name>
    <name type="common">roselle</name>
    <dbReference type="NCBI Taxonomy" id="183260"/>
    <lineage>
        <taxon>Eukaryota</taxon>
        <taxon>Viridiplantae</taxon>
        <taxon>Streptophyta</taxon>
        <taxon>Embryophyta</taxon>
        <taxon>Tracheophyta</taxon>
        <taxon>Spermatophyta</taxon>
        <taxon>Magnoliopsida</taxon>
        <taxon>eudicotyledons</taxon>
        <taxon>Gunneridae</taxon>
        <taxon>Pentapetalae</taxon>
        <taxon>rosids</taxon>
        <taxon>malvids</taxon>
        <taxon>Malvales</taxon>
        <taxon>Malvaceae</taxon>
        <taxon>Malvoideae</taxon>
        <taxon>Hibiscus</taxon>
    </lineage>
</organism>
<accession>A0ABR2B3R9</accession>
<comment type="caution">
    <text evidence="1">The sequence shown here is derived from an EMBL/GenBank/DDBJ whole genome shotgun (WGS) entry which is preliminary data.</text>
</comment>
<sequence length="87" mass="10253">MEDIWHGIRHEGGDVSVVHMLRVMKGKLKQWNQDPFGNVDSNYQALVNEIDRFDERLNGDELDDCELLHKRQLYSKLWAASRLRESV</sequence>
<protein>
    <submittedName>
        <fullName evidence="1">Uncharacterized protein</fullName>
    </submittedName>
</protein>
<evidence type="ECO:0000313" key="2">
    <source>
        <dbReference type="Proteomes" id="UP001472677"/>
    </source>
</evidence>
<evidence type="ECO:0000313" key="1">
    <source>
        <dbReference type="EMBL" id="KAK8501507.1"/>
    </source>
</evidence>
<gene>
    <name evidence="1" type="ORF">V6N12_010255</name>
</gene>
<reference evidence="1 2" key="1">
    <citation type="journal article" date="2024" name="G3 (Bethesda)">
        <title>Genome assembly of Hibiscus sabdariffa L. provides insights into metabolisms of medicinal natural products.</title>
        <authorList>
            <person name="Kim T."/>
        </authorList>
    </citation>
    <scope>NUCLEOTIDE SEQUENCE [LARGE SCALE GENOMIC DNA]</scope>
    <source>
        <strain evidence="1">TK-2024</strain>
        <tissue evidence="1">Old leaves</tissue>
    </source>
</reference>
<keyword evidence="2" id="KW-1185">Reference proteome</keyword>
<proteinExistence type="predicted"/>
<dbReference type="Proteomes" id="UP001472677">
    <property type="component" value="Unassembled WGS sequence"/>
</dbReference>
<name>A0ABR2B3R9_9ROSI</name>
<dbReference type="EMBL" id="JBBPBM010000187">
    <property type="protein sequence ID" value="KAK8501507.1"/>
    <property type="molecule type" value="Genomic_DNA"/>
</dbReference>